<dbReference type="Pfam" id="PF08279">
    <property type="entry name" value="HTH_11"/>
    <property type="match status" value="1"/>
</dbReference>
<accession>A0AAN4RKB2</accession>
<dbReference type="Proteomes" id="UP000886607">
    <property type="component" value="Unassembled WGS sequence"/>
</dbReference>
<evidence type="ECO:0000313" key="2">
    <source>
        <dbReference type="EMBL" id="GEQ48960.1"/>
    </source>
</evidence>
<sequence length="119" mass="13934">MQLSKRENYLIEILMKNNMMLTAHQLAEISSVSTKTIYRTVKKINEESAEGDIIISEIGKGFRLDYDKYLHLNTENKMTTKEKESLVRRNNIILKLLFKAPNSIRINDCGSRFCWTKVY</sequence>
<dbReference type="AlphaFoldDB" id="A0AAN4RKB2"/>
<feature type="domain" description="Helix-turn-helix type 11" evidence="1">
    <location>
        <begin position="6"/>
        <end position="63"/>
    </location>
</feature>
<dbReference type="GeneID" id="69985634"/>
<evidence type="ECO:0000313" key="4">
    <source>
        <dbReference type="Proteomes" id="UP000886597"/>
    </source>
</evidence>
<protein>
    <recommendedName>
        <fullName evidence="1">Helix-turn-helix type 11 domain-containing protein</fullName>
    </recommendedName>
</protein>
<gene>
    <name evidence="2" type="ORF">TK11N_08120</name>
    <name evidence="3" type="ORF">TK2N_08510</name>
</gene>
<organism evidence="3 4">
    <name type="scientific">Tetragenococcus koreensis</name>
    <dbReference type="NCBI Taxonomy" id="290335"/>
    <lineage>
        <taxon>Bacteria</taxon>
        <taxon>Bacillati</taxon>
        <taxon>Bacillota</taxon>
        <taxon>Bacilli</taxon>
        <taxon>Lactobacillales</taxon>
        <taxon>Enterococcaceae</taxon>
        <taxon>Tetragenococcus</taxon>
    </lineage>
</organism>
<evidence type="ECO:0000259" key="1">
    <source>
        <dbReference type="Pfam" id="PF08279"/>
    </source>
</evidence>
<reference evidence="3" key="1">
    <citation type="submission" date="2019-08" db="EMBL/GenBank/DDBJ databases">
        <authorList>
            <person name="Ishikawa M."/>
            <person name="Suzuki T."/>
            <person name="Matsutani M."/>
        </authorList>
    </citation>
    <scope>NUCLEOTIDE SEQUENCE</scope>
    <source>
        <strain evidence="3">7C1</strain>
        <strain evidence="2">8C4</strain>
    </source>
</reference>
<comment type="caution">
    <text evidence="3">The sequence shown here is derived from an EMBL/GenBank/DDBJ whole genome shotgun (WGS) entry which is preliminary data.</text>
</comment>
<reference evidence="3" key="2">
    <citation type="journal article" date="2020" name="Int. Dairy J.">
        <title>Lactic acid bacterial diversity in Brie cheese focusing on salt concentration and pH of isolation medium and characterisation of halophilic and alkaliphilic lactic acid bacterial isolates.</title>
        <authorList>
            <person name="Unno R."/>
            <person name="Matsutani M."/>
            <person name="Suzuki T."/>
            <person name="Kodama K."/>
            <person name="Matsushita H."/>
            <person name="Yamasato K."/>
            <person name="Koizumi Y."/>
            <person name="Ishikawa M."/>
        </authorList>
    </citation>
    <scope>NUCLEOTIDE SEQUENCE</scope>
    <source>
        <strain evidence="3">7C1</strain>
        <strain evidence="2">8C4</strain>
    </source>
</reference>
<dbReference type="InterPro" id="IPR013196">
    <property type="entry name" value="HTH_11"/>
</dbReference>
<dbReference type="Proteomes" id="UP000886597">
    <property type="component" value="Unassembled WGS sequence"/>
</dbReference>
<name>A0AAN4RKB2_9ENTE</name>
<dbReference type="EMBL" id="BKBQ01000010">
    <property type="protein sequence ID" value="GEQ54007.1"/>
    <property type="molecule type" value="Genomic_DNA"/>
</dbReference>
<dbReference type="EMBL" id="BKBO01000009">
    <property type="protein sequence ID" value="GEQ48960.1"/>
    <property type="molecule type" value="Genomic_DNA"/>
</dbReference>
<dbReference type="InterPro" id="IPR036388">
    <property type="entry name" value="WH-like_DNA-bd_sf"/>
</dbReference>
<evidence type="ECO:0000313" key="3">
    <source>
        <dbReference type="EMBL" id="GEQ54007.1"/>
    </source>
</evidence>
<dbReference type="Gene3D" id="1.10.10.10">
    <property type="entry name" value="Winged helix-like DNA-binding domain superfamily/Winged helix DNA-binding domain"/>
    <property type="match status" value="1"/>
</dbReference>
<keyword evidence="5" id="KW-1185">Reference proteome</keyword>
<dbReference type="KEGG" id="tkr:C7K43_06720"/>
<evidence type="ECO:0000313" key="5">
    <source>
        <dbReference type="Proteomes" id="UP000886607"/>
    </source>
</evidence>
<dbReference type="RefSeq" id="WP_124006160.1">
    <property type="nucleotide sequence ID" value="NZ_BJYN01000047.1"/>
</dbReference>
<proteinExistence type="predicted"/>